<organism evidence="1 2">
    <name type="scientific">Naganishia cerealis</name>
    <dbReference type="NCBI Taxonomy" id="610337"/>
    <lineage>
        <taxon>Eukaryota</taxon>
        <taxon>Fungi</taxon>
        <taxon>Dikarya</taxon>
        <taxon>Basidiomycota</taxon>
        <taxon>Agaricomycotina</taxon>
        <taxon>Tremellomycetes</taxon>
        <taxon>Filobasidiales</taxon>
        <taxon>Filobasidiaceae</taxon>
        <taxon>Naganishia</taxon>
    </lineage>
</organism>
<reference evidence="1" key="1">
    <citation type="submission" date="2023-04" db="EMBL/GenBank/DDBJ databases">
        <title>Draft Genome sequencing of Naganishia species isolated from polar environments using Oxford Nanopore Technology.</title>
        <authorList>
            <person name="Leo P."/>
            <person name="Venkateswaran K."/>
        </authorList>
    </citation>
    <scope>NUCLEOTIDE SEQUENCE</scope>
    <source>
        <strain evidence="1">MNA-CCFEE 5261</strain>
    </source>
</reference>
<gene>
    <name evidence="1" type="ORF">QFC19_004949</name>
</gene>
<accession>A0ACC2VRH2</accession>
<proteinExistence type="predicted"/>
<keyword evidence="2" id="KW-1185">Reference proteome</keyword>
<comment type="caution">
    <text evidence="1">The sequence shown here is derived from an EMBL/GenBank/DDBJ whole genome shotgun (WGS) entry which is preliminary data.</text>
</comment>
<evidence type="ECO:0000313" key="2">
    <source>
        <dbReference type="Proteomes" id="UP001241377"/>
    </source>
</evidence>
<name>A0ACC2VRH2_9TREE</name>
<dbReference type="EMBL" id="JASBWR010000054">
    <property type="protein sequence ID" value="KAJ9102023.1"/>
    <property type="molecule type" value="Genomic_DNA"/>
</dbReference>
<evidence type="ECO:0000313" key="1">
    <source>
        <dbReference type="EMBL" id="KAJ9102023.1"/>
    </source>
</evidence>
<dbReference type="Proteomes" id="UP001241377">
    <property type="component" value="Unassembled WGS sequence"/>
</dbReference>
<sequence length="524" mass="56635">MSEVEKHNRREDCWIVLEGQVWDMTGFLQDHPGGAASILRMAGKDATGIFSGLHPPGTLDPFLPTSSKAISLIEGSTSTVQQVNKGPMERNELGGVPVFIGLIDKDTIKDLPLPASNEQKTDKGAEPIPLQQIIGLPDFEPAAERRLSNKAWSYYSAGATDGLTLALNKSAYNAILFRPRVMVNVDEVDTGTTFLGNAADLPIFIAPAGMAKLSHPEGEALFAKAAGKEGIIQFISTNASAKLDDIIEARAFPEQAFFMQLYVDRKREKSEALLRKIERLGRLKAVFVTVDAAAPGKREADERGRAELEVSSGISGGKIQSDAKGGGIGRSVGGFIDPKLNWNDIDWLRKHTALPIGLKGIQTVEDAKRAYDMGCEAIYLSNHGGRALDGSPPALYTLLEINKFYPEIISSGKCEIYIDGGIRRGTDVVKALCLGARGVGLGRPFMYSLTYGEEGVRHAIDIIRDEVQTTMRLLGVTRLSQLGPHLRTRGAKGKAHLMIRTALAEELAQLESPPEGPGKAVVIK</sequence>
<protein>
    <submittedName>
        <fullName evidence="1">Uncharacterized protein</fullName>
    </submittedName>
</protein>